<comment type="catalytic activity">
    <reaction evidence="8">
        <text>guanine + H2O + H(+) = xanthine + NH4(+)</text>
        <dbReference type="Rhea" id="RHEA:14665"/>
        <dbReference type="ChEBI" id="CHEBI:15377"/>
        <dbReference type="ChEBI" id="CHEBI:15378"/>
        <dbReference type="ChEBI" id="CHEBI:16235"/>
        <dbReference type="ChEBI" id="CHEBI:17712"/>
        <dbReference type="ChEBI" id="CHEBI:28938"/>
        <dbReference type="EC" id="3.5.4.3"/>
    </reaction>
</comment>
<dbReference type="InterPro" id="IPR006680">
    <property type="entry name" value="Amidohydro-rel"/>
</dbReference>
<comment type="cofactor">
    <cofactor evidence="8">
        <name>Zn(2+)</name>
        <dbReference type="ChEBI" id="CHEBI:29105"/>
    </cofactor>
    <text evidence="8">Binds 1 zinc ion per subunit.</text>
</comment>
<gene>
    <name evidence="10" type="ORF">DSLASN_15090</name>
</gene>
<dbReference type="InterPro" id="IPR032466">
    <property type="entry name" value="Metal_Hydrolase"/>
</dbReference>
<evidence type="ECO:0000313" key="10">
    <source>
        <dbReference type="EMBL" id="BCS95877.1"/>
    </source>
</evidence>
<evidence type="ECO:0000313" key="11">
    <source>
        <dbReference type="Proteomes" id="UP001320148"/>
    </source>
</evidence>
<name>A0ABM7PF05_9BACT</name>
<comment type="pathway">
    <text evidence="1 8">Purine metabolism; guanine degradation; xanthine from guanine: step 1/1.</text>
</comment>
<evidence type="ECO:0000256" key="2">
    <source>
        <dbReference type="ARBA" id="ARBA00006745"/>
    </source>
</evidence>
<keyword evidence="5 8" id="KW-0378">Hydrolase</keyword>
<dbReference type="RefSeq" id="WP_236892223.1">
    <property type="nucleotide sequence ID" value="NZ_AP024488.1"/>
</dbReference>
<dbReference type="InterPro" id="IPR014311">
    <property type="entry name" value="Guanine_deaminase"/>
</dbReference>
<evidence type="ECO:0000256" key="4">
    <source>
        <dbReference type="ARBA" id="ARBA00022723"/>
    </source>
</evidence>
<sequence length="439" mass="48826">MHNHNKTSRYTAVKGNILYFTEDPRTRGEKAWHHHPDGILIIENGFVHFAGDPSESPVPEEEVTTWHDYSGKLVMPGFVDTHVHPPQLPIIASNSTELLHWLDTYTFPEEGRFADSEVCREGAVHFFDETLKNGTTTSLAMATVHTESADALFREAERRNLRFITGKTLMDTNAPDFLTDTPESGFDESLSLIRRWHGKGRLGYAVTPRFAVTSTPEQLEAAGELMKQADDLLMHTHLSENHEEIQTVRKLFPKAKHYLDAYDRFGLVGNRSVFAHAIHLRDEESERLAESKAAISFCPSSNLFLGSGLFRMDNAERHGIPVGIGSDVGGGTSFSQLHTMAEGFKVCQLCRTPFSATTAFYLATLGGARSLGLEKSIGSFTKGAEADFIVIDPEATPLAARRCSRTETLEELLFVLMILGDDRFIKATHVMGKPAYTRP</sequence>
<keyword evidence="6 8" id="KW-0862">Zinc</keyword>
<dbReference type="Proteomes" id="UP001320148">
    <property type="component" value="Chromosome"/>
</dbReference>
<dbReference type="PANTHER" id="PTHR11271:SF6">
    <property type="entry name" value="GUANINE DEAMINASE"/>
    <property type="match status" value="1"/>
</dbReference>
<feature type="domain" description="Amidohydrolase-related" evidence="9">
    <location>
        <begin position="73"/>
        <end position="413"/>
    </location>
</feature>
<comment type="similarity">
    <text evidence="2 8">Belongs to the metallo-dependent hydrolases superfamily. ATZ/TRZ family.</text>
</comment>
<evidence type="ECO:0000256" key="1">
    <source>
        <dbReference type="ARBA" id="ARBA00004984"/>
    </source>
</evidence>
<protein>
    <recommendedName>
        <fullName evidence="3 7">Guanine deaminase</fullName>
        <shortName evidence="8">Guanase</shortName>
        <ecNumber evidence="3 7">3.5.4.3</ecNumber>
    </recommendedName>
    <alternativeName>
        <fullName evidence="8">Guanine aminohydrolase</fullName>
    </alternativeName>
</protein>
<evidence type="ECO:0000256" key="6">
    <source>
        <dbReference type="ARBA" id="ARBA00022833"/>
    </source>
</evidence>
<dbReference type="SUPFAM" id="SSF51338">
    <property type="entry name" value="Composite domain of metallo-dependent hydrolases"/>
    <property type="match status" value="2"/>
</dbReference>
<dbReference type="Gene3D" id="3.20.20.140">
    <property type="entry name" value="Metal-dependent hydrolases"/>
    <property type="match status" value="1"/>
</dbReference>
<keyword evidence="4 8" id="KW-0479">Metal-binding</keyword>
<dbReference type="InterPro" id="IPR051607">
    <property type="entry name" value="Metallo-dep_hydrolases"/>
</dbReference>
<proteinExistence type="inferred from homology"/>
<evidence type="ECO:0000256" key="5">
    <source>
        <dbReference type="ARBA" id="ARBA00022801"/>
    </source>
</evidence>
<dbReference type="SUPFAM" id="SSF51556">
    <property type="entry name" value="Metallo-dependent hydrolases"/>
    <property type="match status" value="1"/>
</dbReference>
<evidence type="ECO:0000256" key="3">
    <source>
        <dbReference type="ARBA" id="ARBA00012781"/>
    </source>
</evidence>
<organism evidence="10 11">
    <name type="scientific">Desulfoluna limicola</name>
    <dbReference type="NCBI Taxonomy" id="2810562"/>
    <lineage>
        <taxon>Bacteria</taxon>
        <taxon>Pseudomonadati</taxon>
        <taxon>Thermodesulfobacteriota</taxon>
        <taxon>Desulfobacteria</taxon>
        <taxon>Desulfobacterales</taxon>
        <taxon>Desulfolunaceae</taxon>
        <taxon>Desulfoluna</taxon>
    </lineage>
</organism>
<evidence type="ECO:0000259" key="9">
    <source>
        <dbReference type="Pfam" id="PF01979"/>
    </source>
</evidence>
<dbReference type="NCBIfam" id="NF006679">
    <property type="entry name" value="PRK09228.1"/>
    <property type="match status" value="1"/>
</dbReference>
<reference evidence="10 11" key="1">
    <citation type="submission" date="2021-02" db="EMBL/GenBank/DDBJ databases">
        <title>Complete genome of Desulfoluna sp. strain ASN36.</title>
        <authorList>
            <person name="Takahashi A."/>
            <person name="Kojima H."/>
            <person name="Fukui M."/>
        </authorList>
    </citation>
    <scope>NUCLEOTIDE SEQUENCE [LARGE SCALE GENOMIC DNA]</scope>
    <source>
        <strain evidence="10 11">ASN36</strain>
    </source>
</reference>
<dbReference type="EMBL" id="AP024488">
    <property type="protein sequence ID" value="BCS95877.1"/>
    <property type="molecule type" value="Genomic_DNA"/>
</dbReference>
<dbReference type="PANTHER" id="PTHR11271">
    <property type="entry name" value="GUANINE DEAMINASE"/>
    <property type="match status" value="1"/>
</dbReference>
<dbReference type="NCBIfam" id="TIGR02967">
    <property type="entry name" value="guan_deamin"/>
    <property type="match status" value="1"/>
</dbReference>
<evidence type="ECO:0000256" key="8">
    <source>
        <dbReference type="RuleBase" id="RU366009"/>
    </source>
</evidence>
<dbReference type="Pfam" id="PF01979">
    <property type="entry name" value="Amidohydro_1"/>
    <property type="match status" value="1"/>
</dbReference>
<evidence type="ECO:0000256" key="7">
    <source>
        <dbReference type="NCBIfam" id="TIGR02967"/>
    </source>
</evidence>
<keyword evidence="11" id="KW-1185">Reference proteome</keyword>
<dbReference type="InterPro" id="IPR011059">
    <property type="entry name" value="Metal-dep_hydrolase_composite"/>
</dbReference>
<dbReference type="EC" id="3.5.4.3" evidence="3 7"/>
<comment type="function">
    <text evidence="8">Catalyzes the hydrolytic deamination of guanine, producing xanthine and ammonia.</text>
</comment>
<dbReference type="Gene3D" id="2.30.40.10">
    <property type="entry name" value="Urease, subunit C, domain 1"/>
    <property type="match status" value="1"/>
</dbReference>
<accession>A0ABM7PF05</accession>